<keyword evidence="4" id="KW-0804">Transcription</keyword>
<organism evidence="4">
    <name type="scientific">Ornithodoros turicata</name>
    <dbReference type="NCBI Taxonomy" id="34597"/>
    <lineage>
        <taxon>Eukaryota</taxon>
        <taxon>Metazoa</taxon>
        <taxon>Ecdysozoa</taxon>
        <taxon>Arthropoda</taxon>
        <taxon>Chelicerata</taxon>
        <taxon>Arachnida</taxon>
        <taxon>Acari</taxon>
        <taxon>Parasitiformes</taxon>
        <taxon>Ixodida</taxon>
        <taxon>Ixodoidea</taxon>
        <taxon>Argasidae</taxon>
        <taxon>Ornithodorinae</taxon>
        <taxon>Ornithodoros</taxon>
    </lineage>
</organism>
<dbReference type="InterPro" id="IPR013320">
    <property type="entry name" value="ConA-like_dom_sf"/>
</dbReference>
<dbReference type="AlphaFoldDB" id="A0A2R5LL42"/>
<dbReference type="SMART" id="SM00908">
    <property type="entry name" value="Gal-bind_lectin"/>
    <property type="match status" value="3"/>
</dbReference>
<evidence type="ECO:0000259" key="3">
    <source>
        <dbReference type="PROSITE" id="PS51304"/>
    </source>
</evidence>
<feature type="domain" description="Galectin" evidence="3">
    <location>
        <begin position="354"/>
        <end position="486"/>
    </location>
</feature>
<proteinExistence type="predicted"/>
<dbReference type="PANTHER" id="PTHR11346">
    <property type="entry name" value="GALECTIN"/>
    <property type="match status" value="1"/>
</dbReference>
<dbReference type="EMBL" id="GGLE01006083">
    <property type="protein sequence ID" value="MBY10209.1"/>
    <property type="molecule type" value="Transcribed_RNA"/>
</dbReference>
<evidence type="ECO:0000256" key="1">
    <source>
        <dbReference type="ARBA" id="ARBA00022734"/>
    </source>
</evidence>
<evidence type="ECO:0000313" key="4">
    <source>
        <dbReference type="EMBL" id="MBY10209.1"/>
    </source>
</evidence>
<accession>A0A2R5LL42</accession>
<dbReference type="GO" id="GO:0000428">
    <property type="term" value="C:DNA-directed RNA polymerase complex"/>
    <property type="evidence" value="ECO:0007669"/>
    <property type="project" value="UniProtKB-KW"/>
</dbReference>
<dbReference type="SMART" id="SM00276">
    <property type="entry name" value="GLECT"/>
    <property type="match status" value="3"/>
</dbReference>
<feature type="domain" description="Galectin" evidence="3">
    <location>
        <begin position="27"/>
        <end position="161"/>
    </location>
</feature>
<keyword evidence="1 2" id="KW-0430">Lectin</keyword>
<dbReference type="PROSITE" id="PS51304">
    <property type="entry name" value="GALECTIN"/>
    <property type="match status" value="3"/>
</dbReference>
<dbReference type="Gene3D" id="2.60.120.200">
    <property type="match status" value="3"/>
</dbReference>
<dbReference type="SUPFAM" id="SSF49899">
    <property type="entry name" value="Concanavalin A-like lectins/glucanases"/>
    <property type="match status" value="3"/>
</dbReference>
<keyword evidence="4" id="KW-0240">DNA-directed RNA polymerase</keyword>
<dbReference type="InterPro" id="IPR044156">
    <property type="entry name" value="Galectin-like"/>
</dbReference>
<reference evidence="4" key="1">
    <citation type="submission" date="2018-03" db="EMBL/GenBank/DDBJ databases">
        <title>The relapsing fever spirochete Borrelia turicatae persists in the highly oxidative environment of its soft-bodied tick vector.</title>
        <authorList>
            <person name="Bourret T.J."/>
            <person name="Boyle W.K."/>
            <person name="Valenzuela J.G."/>
            <person name="Oliveira F."/>
            <person name="Lopez J.E."/>
        </authorList>
    </citation>
    <scope>NUCLEOTIDE SEQUENCE</scope>
    <source>
        <strain evidence="4">Kansas strain/isolate</strain>
        <tissue evidence="4">Salivary glands</tissue>
    </source>
</reference>
<protein>
    <recommendedName>
        <fullName evidence="2">Galectin</fullName>
    </recommendedName>
</protein>
<dbReference type="PANTHER" id="PTHR11346:SF147">
    <property type="entry name" value="GALECTIN"/>
    <property type="match status" value="1"/>
</dbReference>
<feature type="domain" description="Galectin" evidence="3">
    <location>
        <begin position="169"/>
        <end position="299"/>
    </location>
</feature>
<dbReference type="Pfam" id="PF00337">
    <property type="entry name" value="Gal-bind_lectin"/>
    <property type="match status" value="3"/>
</dbReference>
<name>A0A2R5LL42_9ACAR</name>
<evidence type="ECO:0000256" key="2">
    <source>
        <dbReference type="RuleBase" id="RU102079"/>
    </source>
</evidence>
<dbReference type="GO" id="GO:0030246">
    <property type="term" value="F:carbohydrate binding"/>
    <property type="evidence" value="ECO:0007669"/>
    <property type="project" value="UniProtKB-UniRule"/>
</dbReference>
<dbReference type="CDD" id="cd00070">
    <property type="entry name" value="GLECT"/>
    <property type="match status" value="3"/>
</dbReference>
<dbReference type="InterPro" id="IPR001079">
    <property type="entry name" value="Galectin_CRD"/>
</dbReference>
<sequence>MEATVRHQLAQADTTAGLHFRNTSVPYACPIPSGLTYGSRIYIQGLVPKVSLRFSVNLQRGTGEDSDIFLHFNPRFEPTDQAVVCNSRKAKSWGSEEREGKSPFAQGRPFLLIITPFAQGYELEVNGVPFTTFNYREGLALADVTHLCINGNVYIRSIHIPVSTMPKRLRVTVPGKAKVGDVFTVRGEVPAGAERFVLNLQDGPGMEEDIALHINPRFGEGVIVRNDRKKGKWGTEESEGGMVLSPGGTFIIQVHVLEEAFKVMIDGSHFAHFVHRHKVNKTGNIIVEGDVLLHDVRVESTLPQDVPLESEDNWNPIPDVPEELQYVSEMPQLLAEMMESSPPKLELLQPAKPFSRRLPSVMSPGTRVIVSGMVDENPTRFYINLQTDVGDTADIGLHFNPRFDDKASVRLNSRDHDSWQEEVTVAEKPPFFAGKPFYVDIECQNDGYNIVVNKKFLAHFPHRLDMERIDYLTIDGSITIDRVAVL</sequence>